<proteinExistence type="predicted"/>
<dbReference type="Proteomes" id="UP000499080">
    <property type="component" value="Unassembled WGS sequence"/>
</dbReference>
<comment type="caution">
    <text evidence="1">The sequence shown here is derived from an EMBL/GenBank/DDBJ whole genome shotgun (WGS) entry which is preliminary data.</text>
</comment>
<sequence length="137" mass="15794">MWFERQLKKDEIPKLSNLIEFLKDHARTLQHSKPSSNKYQKKHRQKRHNSLLLIDRNVSKKNLRLSPQAEVFVPSSEPATSNMVPSTSVCANNLVKEDQNTNVLLCSAVVNILNSKNRFVSARCILDRKKLHQTFVS</sequence>
<protein>
    <submittedName>
        <fullName evidence="1">Uncharacterized protein</fullName>
    </submittedName>
</protein>
<evidence type="ECO:0000313" key="1">
    <source>
        <dbReference type="EMBL" id="GBN67042.1"/>
    </source>
</evidence>
<keyword evidence="2" id="KW-1185">Reference proteome</keyword>
<dbReference type="EMBL" id="BGPR01014867">
    <property type="protein sequence ID" value="GBN67042.1"/>
    <property type="molecule type" value="Genomic_DNA"/>
</dbReference>
<gene>
    <name evidence="1" type="ORF">AVEN_121712_1</name>
</gene>
<dbReference type="AlphaFoldDB" id="A0A4Y2QUH8"/>
<reference evidence="1 2" key="1">
    <citation type="journal article" date="2019" name="Sci. Rep.">
        <title>Orb-weaving spider Araneus ventricosus genome elucidates the spidroin gene catalogue.</title>
        <authorList>
            <person name="Kono N."/>
            <person name="Nakamura H."/>
            <person name="Ohtoshi R."/>
            <person name="Moran D.A.P."/>
            <person name="Shinohara A."/>
            <person name="Yoshida Y."/>
            <person name="Fujiwara M."/>
            <person name="Mori M."/>
            <person name="Tomita M."/>
            <person name="Arakawa K."/>
        </authorList>
    </citation>
    <scope>NUCLEOTIDE SEQUENCE [LARGE SCALE GENOMIC DNA]</scope>
</reference>
<organism evidence="1 2">
    <name type="scientific">Araneus ventricosus</name>
    <name type="common">Orbweaver spider</name>
    <name type="synonym">Epeira ventricosa</name>
    <dbReference type="NCBI Taxonomy" id="182803"/>
    <lineage>
        <taxon>Eukaryota</taxon>
        <taxon>Metazoa</taxon>
        <taxon>Ecdysozoa</taxon>
        <taxon>Arthropoda</taxon>
        <taxon>Chelicerata</taxon>
        <taxon>Arachnida</taxon>
        <taxon>Araneae</taxon>
        <taxon>Araneomorphae</taxon>
        <taxon>Entelegynae</taxon>
        <taxon>Araneoidea</taxon>
        <taxon>Araneidae</taxon>
        <taxon>Araneus</taxon>
    </lineage>
</organism>
<accession>A0A4Y2QUH8</accession>
<dbReference type="OrthoDB" id="6434316at2759"/>
<evidence type="ECO:0000313" key="2">
    <source>
        <dbReference type="Proteomes" id="UP000499080"/>
    </source>
</evidence>
<name>A0A4Y2QUH8_ARAVE</name>